<sequence>MVEEISAKHKEVDNLSIDGDLATFTCKTHQEKCGVKVSDAMNAEAACPKCNDILSTDSHEDLIQQISKALGAKFDYSLFQDVGIYKDSVIICPNHGLQKLSLKKHLTEYSGHGCGLCSLEETDKKNRRINKSDNDWMDRAIKVFQKK</sequence>
<protein>
    <submittedName>
        <fullName evidence="1">Uncharacterized protein</fullName>
    </submittedName>
</protein>
<reference evidence="1" key="1">
    <citation type="submission" date="2023-07" db="EMBL/GenBank/DDBJ databases">
        <title>Genome content predicts the carbon catabolic preferences of heterotrophic bacteria.</title>
        <authorList>
            <person name="Gralka M."/>
        </authorList>
    </citation>
    <scope>NUCLEOTIDE SEQUENCE</scope>
    <source>
        <strain evidence="1">4G09</strain>
    </source>
</reference>
<accession>A0ABT9FGI3</accession>
<gene>
    <name evidence="1" type="ORF">Q8W34_14470</name>
</gene>
<dbReference type="Proteomes" id="UP001177212">
    <property type="component" value="Unassembled WGS sequence"/>
</dbReference>
<comment type="caution">
    <text evidence="1">The sequence shown here is derived from an EMBL/GenBank/DDBJ whole genome shotgun (WGS) entry which is preliminary data.</text>
</comment>
<keyword evidence="2" id="KW-1185">Reference proteome</keyword>
<evidence type="ECO:0000313" key="1">
    <source>
        <dbReference type="EMBL" id="MDP2565848.1"/>
    </source>
</evidence>
<organism evidence="1 2">
    <name type="scientific">Pseudoalteromonas marina</name>
    <dbReference type="NCBI Taxonomy" id="267375"/>
    <lineage>
        <taxon>Bacteria</taxon>
        <taxon>Pseudomonadati</taxon>
        <taxon>Pseudomonadota</taxon>
        <taxon>Gammaproteobacteria</taxon>
        <taxon>Alteromonadales</taxon>
        <taxon>Pseudoalteromonadaceae</taxon>
        <taxon>Pseudoalteromonas</taxon>
    </lineage>
</organism>
<proteinExistence type="predicted"/>
<dbReference type="RefSeq" id="WP_305472605.1">
    <property type="nucleotide sequence ID" value="NZ_JAUYVT010000014.1"/>
</dbReference>
<name>A0ABT9FGI3_9GAMM</name>
<dbReference type="EMBL" id="JAUYVT010000014">
    <property type="protein sequence ID" value="MDP2565848.1"/>
    <property type="molecule type" value="Genomic_DNA"/>
</dbReference>
<evidence type="ECO:0000313" key="2">
    <source>
        <dbReference type="Proteomes" id="UP001177212"/>
    </source>
</evidence>